<evidence type="ECO:0000313" key="4">
    <source>
        <dbReference type="Proteomes" id="UP000677244"/>
    </source>
</evidence>
<accession>A0ABS3YMU3</accession>
<evidence type="ECO:0000256" key="1">
    <source>
        <dbReference type="SAM" id="SignalP"/>
    </source>
</evidence>
<feature type="domain" description="Autotransporter" evidence="2">
    <location>
        <begin position="28"/>
        <end position="165"/>
    </location>
</feature>
<feature type="signal peptide" evidence="1">
    <location>
        <begin position="1"/>
        <end position="21"/>
    </location>
</feature>
<dbReference type="Proteomes" id="UP000677244">
    <property type="component" value="Unassembled WGS sequence"/>
</dbReference>
<dbReference type="InterPro" id="IPR036709">
    <property type="entry name" value="Autotransporte_beta_dom_sf"/>
</dbReference>
<dbReference type="InterPro" id="IPR005546">
    <property type="entry name" value="Autotransporte_beta"/>
</dbReference>
<feature type="chain" id="PRO_5046543588" evidence="1">
    <location>
        <begin position="22"/>
        <end position="220"/>
    </location>
</feature>
<dbReference type="Gene3D" id="2.40.128.130">
    <property type="entry name" value="Autotransporter beta-domain"/>
    <property type="match status" value="1"/>
</dbReference>
<gene>
    <name evidence="3" type="ORF">J7I42_02935</name>
</gene>
<organism evidence="3 4">
    <name type="scientific">Niastella soli</name>
    <dbReference type="NCBI Taxonomy" id="2821487"/>
    <lineage>
        <taxon>Bacteria</taxon>
        <taxon>Pseudomonadati</taxon>
        <taxon>Bacteroidota</taxon>
        <taxon>Chitinophagia</taxon>
        <taxon>Chitinophagales</taxon>
        <taxon>Chitinophagaceae</taxon>
        <taxon>Niastella</taxon>
    </lineage>
</organism>
<evidence type="ECO:0000313" key="3">
    <source>
        <dbReference type="EMBL" id="MBO9199203.1"/>
    </source>
</evidence>
<evidence type="ECO:0000259" key="2">
    <source>
        <dbReference type="Pfam" id="PF03797"/>
    </source>
</evidence>
<dbReference type="SUPFAM" id="SSF103515">
    <property type="entry name" value="Autotransporter"/>
    <property type="match status" value="1"/>
</dbReference>
<name>A0ABS3YMU3_9BACT</name>
<reference evidence="3 4" key="1">
    <citation type="submission" date="2021-03" db="EMBL/GenBank/DDBJ databases">
        <title>Assistant Professor.</title>
        <authorList>
            <person name="Huq M.A."/>
        </authorList>
    </citation>
    <scope>NUCLEOTIDE SEQUENCE [LARGE SCALE GENOMIC DNA]</scope>
    <source>
        <strain evidence="3 4">MAH-29</strain>
    </source>
</reference>
<dbReference type="EMBL" id="JAGHKO010000001">
    <property type="protein sequence ID" value="MBO9199203.1"/>
    <property type="molecule type" value="Genomic_DNA"/>
</dbReference>
<comment type="caution">
    <text evidence="3">The sequence shown here is derived from an EMBL/GenBank/DDBJ whole genome shotgun (WGS) entry which is preliminary data.</text>
</comment>
<sequence length="220" mass="23857">MKQRFLLILIFACAFMVSTKAQISKDAVWVGGSIGYNQTKSGTDTPYTKSNSFHISPAIGLVVKDNLVVGISLTYGHGKIKNNGSELENKFNDYGAGIFVRKYIPIVNRLYIFGEASANYENIKSESTSAFGQNSRTKVVTKSSIGSLEVIPGISFAVTKKFLLETSLNNLLGVAYTKTEIKNTTSPGNTKPIITKANQFTAGISSGGKVEFNVGFRFLL</sequence>
<keyword evidence="1" id="KW-0732">Signal</keyword>
<proteinExistence type="predicted"/>
<protein>
    <submittedName>
        <fullName evidence="3">Autotransporter outer membrane beta-barrel domain-containing protein</fullName>
    </submittedName>
</protein>
<dbReference type="Pfam" id="PF03797">
    <property type="entry name" value="Autotransporter"/>
    <property type="match status" value="1"/>
</dbReference>
<dbReference type="RefSeq" id="WP_209137276.1">
    <property type="nucleotide sequence ID" value="NZ_JAGHKO010000001.1"/>
</dbReference>
<keyword evidence="4" id="KW-1185">Reference proteome</keyword>